<sequence>MNFNHSHAFQREPKLVTQNTKATSQYWRNLNDRIFHPLTQRQVNMFEVGDSVRVRVTYANKDKMRTYLTIVSILTYDSAKMILGDYNATNTFKGEPFTHVLVLRQFNQALVPGA</sequence>
<protein>
    <submittedName>
        <fullName evidence="1">Uncharacterized protein</fullName>
    </submittedName>
</protein>
<evidence type="ECO:0000313" key="1">
    <source>
        <dbReference type="EMBL" id="QHT16766.1"/>
    </source>
</evidence>
<reference evidence="1" key="1">
    <citation type="journal article" date="2020" name="Nature">
        <title>Giant virus diversity and host interactions through global metagenomics.</title>
        <authorList>
            <person name="Schulz F."/>
            <person name="Roux S."/>
            <person name="Paez-Espino D."/>
            <person name="Jungbluth S."/>
            <person name="Walsh D.A."/>
            <person name="Denef V.J."/>
            <person name="McMahon K.D."/>
            <person name="Konstantinidis K.T."/>
            <person name="Eloe-Fadrosh E.A."/>
            <person name="Kyrpides N.C."/>
            <person name="Woyke T."/>
        </authorList>
    </citation>
    <scope>NUCLEOTIDE SEQUENCE</scope>
    <source>
        <strain evidence="1">GVMAG-M-3300023174-189</strain>
    </source>
</reference>
<name>A0A6C0DIH5_9ZZZZ</name>
<accession>A0A6C0DIH5</accession>
<organism evidence="1">
    <name type="scientific">viral metagenome</name>
    <dbReference type="NCBI Taxonomy" id="1070528"/>
    <lineage>
        <taxon>unclassified sequences</taxon>
        <taxon>metagenomes</taxon>
        <taxon>organismal metagenomes</taxon>
    </lineage>
</organism>
<dbReference type="AlphaFoldDB" id="A0A6C0DIH5"/>
<dbReference type="EMBL" id="MN739626">
    <property type="protein sequence ID" value="QHT16766.1"/>
    <property type="molecule type" value="Genomic_DNA"/>
</dbReference>
<proteinExistence type="predicted"/>